<dbReference type="GO" id="GO:0005886">
    <property type="term" value="C:plasma membrane"/>
    <property type="evidence" value="ECO:0007669"/>
    <property type="project" value="TreeGrafter"/>
</dbReference>
<evidence type="ECO:0000256" key="7">
    <source>
        <dbReference type="ARBA" id="ARBA00022729"/>
    </source>
</evidence>
<comment type="similarity">
    <text evidence="2">Belongs to the rhamnosyl O-methyltransferase family.</text>
</comment>
<dbReference type="STRING" id="39692.BST38_24950"/>
<dbReference type="GO" id="GO:0008610">
    <property type="term" value="P:lipid biosynthetic process"/>
    <property type="evidence" value="ECO:0007669"/>
    <property type="project" value="InterPro"/>
</dbReference>
<gene>
    <name evidence="9" type="ORF">MPP7335_04009</name>
</gene>
<keyword evidence="6 9" id="KW-0808">Transferase</keyword>
<evidence type="ECO:0000256" key="8">
    <source>
        <dbReference type="ARBA" id="ARBA00023098"/>
    </source>
</evidence>
<dbReference type="Gene3D" id="3.40.50.150">
    <property type="entry name" value="Vaccinia Virus protein VP39"/>
    <property type="match status" value="1"/>
</dbReference>
<dbReference type="Pfam" id="PF04989">
    <property type="entry name" value="RMNT_CmcI"/>
    <property type="match status" value="1"/>
</dbReference>
<dbReference type="EMBL" id="UEGS01000001">
    <property type="protein sequence ID" value="SRX82249.1"/>
    <property type="molecule type" value="Genomic_DNA"/>
</dbReference>
<reference evidence="9 10" key="1">
    <citation type="submission" date="2018-05" db="EMBL/GenBank/DDBJ databases">
        <authorList>
            <consortium name="IHU Genomes"/>
        </authorList>
    </citation>
    <scope>NUCLEOTIDE SEQUENCE [LARGE SCALE GENOMIC DNA]</scope>
    <source>
        <strain evidence="9 10">P7335</strain>
    </source>
</reference>
<keyword evidence="4" id="KW-0444">Lipid biosynthesis</keyword>
<keyword evidence="10" id="KW-1185">Reference proteome</keyword>
<evidence type="ECO:0000256" key="5">
    <source>
        <dbReference type="ARBA" id="ARBA00022603"/>
    </source>
</evidence>
<evidence type="ECO:0000313" key="10">
    <source>
        <dbReference type="Proteomes" id="UP000252008"/>
    </source>
</evidence>
<dbReference type="Proteomes" id="UP000252008">
    <property type="component" value="Unassembled WGS sequence"/>
</dbReference>
<dbReference type="GO" id="GO:0032259">
    <property type="term" value="P:methylation"/>
    <property type="evidence" value="ECO:0007669"/>
    <property type="project" value="UniProtKB-KW"/>
</dbReference>
<evidence type="ECO:0000256" key="6">
    <source>
        <dbReference type="ARBA" id="ARBA00022679"/>
    </source>
</evidence>
<dbReference type="InterPro" id="IPR054932">
    <property type="entry name" value="RhmsylMtase"/>
</dbReference>
<dbReference type="PANTHER" id="PTHR40048">
    <property type="entry name" value="RHAMNOSYL O-METHYLTRANSFERASE"/>
    <property type="match status" value="1"/>
</dbReference>
<evidence type="ECO:0000313" key="9">
    <source>
        <dbReference type="EMBL" id="SRX82249.1"/>
    </source>
</evidence>
<dbReference type="PANTHER" id="PTHR40048:SF1">
    <property type="entry name" value="RHAMNOSYL O-METHYLTRANSFERASE"/>
    <property type="match status" value="1"/>
</dbReference>
<keyword evidence="5 9" id="KW-0489">Methyltransferase</keyword>
<dbReference type="SUPFAM" id="SSF53335">
    <property type="entry name" value="S-adenosyl-L-methionine-dependent methyltransferases"/>
    <property type="match status" value="1"/>
</dbReference>
<keyword evidence="7" id="KW-0732">Signal</keyword>
<accession>A0A375YMH3</accession>
<dbReference type="NCBIfam" id="NF045824">
    <property type="entry name" value="RhmsylMtase"/>
    <property type="match status" value="1"/>
</dbReference>
<keyword evidence="8" id="KW-0443">Lipid metabolism</keyword>
<evidence type="ECO:0000256" key="3">
    <source>
        <dbReference type="ARBA" id="ARBA00016626"/>
    </source>
</evidence>
<dbReference type="InterPro" id="IPR029063">
    <property type="entry name" value="SAM-dependent_MTases_sf"/>
</dbReference>
<evidence type="ECO:0000256" key="2">
    <source>
        <dbReference type="ARBA" id="ARBA00007565"/>
    </source>
</evidence>
<dbReference type="GO" id="GO:0008168">
    <property type="term" value="F:methyltransferase activity"/>
    <property type="evidence" value="ECO:0007669"/>
    <property type="project" value="UniProtKB-KW"/>
</dbReference>
<name>A0A375YMH3_MYCPF</name>
<comment type="function">
    <text evidence="1">Catalyzes the O-methylation of the hydroxyl group located on C-2 of the first rhamnosyl residue linked to the phenolic group of glycosylated phenolphthiocerol dimycocerosates (PGL) and p-hydroxybenzoic acid derivatives (p-HBAD).</text>
</comment>
<dbReference type="AlphaFoldDB" id="A0A375YMH3"/>
<organism evidence="9 10">
    <name type="scientific">Mycolicibacterium parafortuitum</name>
    <name type="common">Mycobacterium parafortuitum</name>
    <dbReference type="NCBI Taxonomy" id="39692"/>
    <lineage>
        <taxon>Bacteria</taxon>
        <taxon>Bacillati</taxon>
        <taxon>Actinomycetota</taxon>
        <taxon>Actinomycetes</taxon>
        <taxon>Mycobacteriales</taxon>
        <taxon>Mycobacteriaceae</taxon>
        <taxon>Mycolicibacterium</taxon>
    </lineage>
</organism>
<protein>
    <recommendedName>
        <fullName evidence="3">Rhamnosyl O-methyltransferase</fullName>
    </recommendedName>
</protein>
<proteinExistence type="inferred from homology"/>
<dbReference type="GO" id="GO:0071770">
    <property type="term" value="P:DIM/DIP cell wall layer assembly"/>
    <property type="evidence" value="ECO:0007669"/>
    <property type="project" value="TreeGrafter"/>
</dbReference>
<dbReference type="InterPro" id="IPR007072">
    <property type="entry name" value="RNMT_CmcI"/>
</dbReference>
<sequence length="318" mass="35917">MRFLAKIPARGAHAEERTGPPRAFCPIEFAQTAAGADSCCYSAPVQWRQKNEEQAPGRTNLALRREGPAYKPGEMDMKALGRIAVNTLKSLRRVTNSAVSIFLYQPKGTEGEEYHKWYYNTFVWNKTTWLGIECWKSVADMWNYQEILVDLKPSLIIEFGSNRGGSALFFAHVMQRVGIPFKVLSVDISHQRLDPAAKNDPDILFVESSSIEPAIAEQIKQLKEEYPGRIFAILDSDHSKDHVLAEMKLLRPLLSPGDYLLVEDSCVNGHPVLPGWGPGPFEAIKAYEQEFPDDYTHDAEREDKFGFTFATNGFMIRN</sequence>
<evidence type="ECO:0000256" key="4">
    <source>
        <dbReference type="ARBA" id="ARBA00022516"/>
    </source>
</evidence>
<evidence type="ECO:0000256" key="1">
    <source>
        <dbReference type="ARBA" id="ARBA00003116"/>
    </source>
</evidence>